<dbReference type="PRINTS" id="PR00455">
    <property type="entry name" value="HTHTETR"/>
</dbReference>
<evidence type="ECO:0000256" key="3">
    <source>
        <dbReference type="ARBA" id="ARBA00023125"/>
    </source>
</evidence>
<dbReference type="Proteomes" id="UP001501842">
    <property type="component" value="Unassembled WGS sequence"/>
</dbReference>
<proteinExistence type="predicted"/>
<name>A0ABN3U016_9ACTN</name>
<dbReference type="Gene3D" id="1.10.357.10">
    <property type="entry name" value="Tetracycline Repressor, domain 2"/>
    <property type="match status" value="1"/>
</dbReference>
<dbReference type="InterPro" id="IPR009057">
    <property type="entry name" value="Homeodomain-like_sf"/>
</dbReference>
<dbReference type="InterPro" id="IPR036271">
    <property type="entry name" value="Tet_transcr_reg_TetR-rel_C_sf"/>
</dbReference>
<dbReference type="Pfam" id="PF13977">
    <property type="entry name" value="TetR_C_6"/>
    <property type="match status" value="1"/>
</dbReference>
<protein>
    <submittedName>
        <fullName evidence="7">TetR/AcrR family transcriptional regulator</fullName>
    </submittedName>
</protein>
<dbReference type="SUPFAM" id="SSF48498">
    <property type="entry name" value="Tetracyclin repressor-like, C-terminal domain"/>
    <property type="match status" value="1"/>
</dbReference>
<organism evidence="7 8">
    <name type="scientific">Actinocorallia aurantiaca</name>
    <dbReference type="NCBI Taxonomy" id="46204"/>
    <lineage>
        <taxon>Bacteria</taxon>
        <taxon>Bacillati</taxon>
        <taxon>Actinomycetota</taxon>
        <taxon>Actinomycetes</taxon>
        <taxon>Streptosporangiales</taxon>
        <taxon>Thermomonosporaceae</taxon>
        <taxon>Actinocorallia</taxon>
    </lineage>
</organism>
<dbReference type="PANTHER" id="PTHR30055">
    <property type="entry name" value="HTH-TYPE TRANSCRIPTIONAL REGULATOR RUTR"/>
    <property type="match status" value="1"/>
</dbReference>
<evidence type="ECO:0000313" key="8">
    <source>
        <dbReference type="Proteomes" id="UP001501842"/>
    </source>
</evidence>
<gene>
    <name evidence="7" type="ORF">GCM10010439_13320</name>
</gene>
<keyword evidence="1" id="KW-0678">Repressor</keyword>
<dbReference type="InterPro" id="IPR050109">
    <property type="entry name" value="HTH-type_TetR-like_transc_reg"/>
</dbReference>
<evidence type="ECO:0000313" key="7">
    <source>
        <dbReference type="EMBL" id="GAA2721948.1"/>
    </source>
</evidence>
<evidence type="ECO:0000256" key="4">
    <source>
        <dbReference type="ARBA" id="ARBA00023163"/>
    </source>
</evidence>
<evidence type="ECO:0000256" key="1">
    <source>
        <dbReference type="ARBA" id="ARBA00022491"/>
    </source>
</evidence>
<dbReference type="SUPFAM" id="SSF46689">
    <property type="entry name" value="Homeodomain-like"/>
    <property type="match status" value="1"/>
</dbReference>
<keyword evidence="8" id="KW-1185">Reference proteome</keyword>
<sequence length="196" mass="21697">MPKQVDHEERRRHIAGAVLRLIGTRGMEAATLRAVAAEAGVSMGAVQHYFKAKEEMVLFAMEHNQALLAVRVQKRFAEPPSSARGRFRLFIRELLPLEEESLAGARLYAALQARAVIDPAIAALAVQAVEGLTGFFRTQLEEVRERGEARADLDADREARSLYSTVSGLVVPLMLGAYTEERAMEVLDAHLERLFG</sequence>
<dbReference type="Pfam" id="PF00440">
    <property type="entry name" value="TetR_N"/>
    <property type="match status" value="1"/>
</dbReference>
<comment type="caution">
    <text evidence="7">The sequence shown here is derived from an EMBL/GenBank/DDBJ whole genome shotgun (WGS) entry which is preliminary data.</text>
</comment>
<evidence type="ECO:0000256" key="2">
    <source>
        <dbReference type="ARBA" id="ARBA00023015"/>
    </source>
</evidence>
<evidence type="ECO:0000256" key="5">
    <source>
        <dbReference type="PROSITE-ProRule" id="PRU00335"/>
    </source>
</evidence>
<dbReference type="InterPro" id="IPR039538">
    <property type="entry name" value="BetI_C"/>
</dbReference>
<keyword evidence="3 5" id="KW-0238">DNA-binding</keyword>
<feature type="DNA-binding region" description="H-T-H motif" evidence="5">
    <location>
        <begin position="31"/>
        <end position="50"/>
    </location>
</feature>
<evidence type="ECO:0000259" key="6">
    <source>
        <dbReference type="PROSITE" id="PS50977"/>
    </source>
</evidence>
<dbReference type="RefSeq" id="WP_344449302.1">
    <property type="nucleotide sequence ID" value="NZ_BAAATZ010000005.1"/>
</dbReference>
<dbReference type="InterPro" id="IPR001647">
    <property type="entry name" value="HTH_TetR"/>
</dbReference>
<keyword evidence="2" id="KW-0805">Transcription regulation</keyword>
<dbReference type="EMBL" id="BAAATZ010000005">
    <property type="protein sequence ID" value="GAA2721948.1"/>
    <property type="molecule type" value="Genomic_DNA"/>
</dbReference>
<keyword evidence="4" id="KW-0804">Transcription</keyword>
<dbReference type="PROSITE" id="PS50977">
    <property type="entry name" value="HTH_TETR_2"/>
    <property type="match status" value="1"/>
</dbReference>
<dbReference type="PANTHER" id="PTHR30055:SF234">
    <property type="entry name" value="HTH-TYPE TRANSCRIPTIONAL REGULATOR BETI"/>
    <property type="match status" value="1"/>
</dbReference>
<accession>A0ABN3U016</accession>
<feature type="domain" description="HTH tetR-type" evidence="6">
    <location>
        <begin position="8"/>
        <end position="68"/>
    </location>
</feature>
<reference evidence="7 8" key="1">
    <citation type="journal article" date="2019" name="Int. J. Syst. Evol. Microbiol.">
        <title>The Global Catalogue of Microorganisms (GCM) 10K type strain sequencing project: providing services to taxonomists for standard genome sequencing and annotation.</title>
        <authorList>
            <consortium name="The Broad Institute Genomics Platform"/>
            <consortium name="The Broad Institute Genome Sequencing Center for Infectious Disease"/>
            <person name="Wu L."/>
            <person name="Ma J."/>
        </authorList>
    </citation>
    <scope>NUCLEOTIDE SEQUENCE [LARGE SCALE GENOMIC DNA]</scope>
    <source>
        <strain evidence="7 8">JCM 8201</strain>
    </source>
</reference>